<dbReference type="InterPro" id="IPR044842">
    <property type="entry name" value="ALKBH9B/ALKBH10B-like"/>
</dbReference>
<name>A0A2R6R1D2_ACTCC</name>
<dbReference type="GO" id="GO:0003729">
    <property type="term" value="F:mRNA binding"/>
    <property type="evidence" value="ECO:0007669"/>
    <property type="project" value="InterPro"/>
</dbReference>
<comment type="similarity">
    <text evidence="1">Belongs to the alkB family.</text>
</comment>
<dbReference type="AlphaFoldDB" id="A0A2R6R1D2"/>
<feature type="compositionally biased region" description="Polar residues" evidence="2">
    <location>
        <begin position="105"/>
        <end position="124"/>
    </location>
</feature>
<sequence length="455" mass="50526">MTGEFSGESTESGAGCGLRGMLKNMSREEILEILSEGEGFCQHCEALLQSRVQRIMKKKSSEQSESSGNNQSSTEFWSANSTSRSSIQTPEPVHSGTRKVFPNLSPESVNSKQQSFHISATRNGGLSGVPSLAHNNLLEEQERARFAQIGRKKDFVHIERIDGRAMNVLQGLELHSRVFSPEEQKEIVDCVYRFQRMGQKGQLRARTYSEPKKWMRGKGRVTIQFGCCYNYAVDKNGNLPGIVRNEEVDPLPPLFKQMIKRMVRWHVLPPTCVPNSCIVNIYDEGDCIPPHIDHHDFLRPFCTVSFLTECNILFGSNLKVVSAGEFAGPVSVPLPVGSVLILNGNGADVAKHCVPGVPARRISITFRKMDDSKLPYRYASDPELMGIRPFARSPITKMLAQPPPPENNNNTRCEPIDVAVKASNNSVFSKKDDFPPLGSLSIGNKPRANGNGRRQ</sequence>
<dbReference type="InParanoid" id="A0A2R6R1D2"/>
<dbReference type="OrthoDB" id="271595at2759"/>
<evidence type="ECO:0000313" key="4">
    <source>
        <dbReference type="EMBL" id="PSS19049.1"/>
    </source>
</evidence>
<dbReference type="SUPFAM" id="SSF51197">
    <property type="entry name" value="Clavaminate synthase-like"/>
    <property type="match status" value="1"/>
</dbReference>
<feature type="domain" description="Fe2OG dioxygenase" evidence="3">
    <location>
        <begin position="273"/>
        <end position="370"/>
    </location>
</feature>
<feature type="compositionally biased region" description="Low complexity" evidence="2">
    <location>
        <begin position="63"/>
        <end position="73"/>
    </location>
</feature>
<dbReference type="InterPro" id="IPR037151">
    <property type="entry name" value="AlkB-like_sf"/>
</dbReference>
<dbReference type="PANTHER" id="PTHR31447:SF1">
    <property type="entry name" value="OS06G0138200 PROTEIN"/>
    <property type="match status" value="1"/>
</dbReference>
<feature type="region of interest" description="Disordered" evidence="2">
    <location>
        <begin position="427"/>
        <end position="455"/>
    </location>
</feature>
<dbReference type="Gene3D" id="2.60.120.590">
    <property type="entry name" value="Alpha-ketoglutarate-dependent dioxygenase AlkB-like"/>
    <property type="match status" value="1"/>
</dbReference>
<dbReference type="SMR" id="A0A2R6R1D2"/>
<reference evidence="4 5" key="1">
    <citation type="submission" date="2017-07" db="EMBL/GenBank/DDBJ databases">
        <title>An improved, manually edited Actinidia chinensis var. chinensis (kiwifruit) genome highlights the challenges associated with draft genomes and gene prediction in plants.</title>
        <authorList>
            <person name="Pilkington S."/>
            <person name="Crowhurst R."/>
            <person name="Hilario E."/>
            <person name="Nardozza S."/>
            <person name="Fraser L."/>
            <person name="Peng Y."/>
            <person name="Gunaseelan K."/>
            <person name="Simpson R."/>
            <person name="Tahir J."/>
            <person name="Deroles S."/>
            <person name="Templeton K."/>
            <person name="Luo Z."/>
            <person name="Davy M."/>
            <person name="Cheng C."/>
            <person name="Mcneilage M."/>
            <person name="Scaglione D."/>
            <person name="Liu Y."/>
            <person name="Zhang Q."/>
            <person name="Datson P."/>
            <person name="De Silva N."/>
            <person name="Gardiner S."/>
            <person name="Bassett H."/>
            <person name="Chagne D."/>
            <person name="Mccallum J."/>
            <person name="Dzierzon H."/>
            <person name="Deng C."/>
            <person name="Wang Y.-Y."/>
            <person name="Barron N."/>
            <person name="Manako K."/>
            <person name="Bowen J."/>
            <person name="Foster T."/>
            <person name="Erridge Z."/>
            <person name="Tiffin H."/>
            <person name="Waite C."/>
            <person name="Davies K."/>
            <person name="Grierson E."/>
            <person name="Laing W."/>
            <person name="Kirk R."/>
            <person name="Chen X."/>
            <person name="Wood M."/>
            <person name="Montefiori M."/>
            <person name="Brummell D."/>
            <person name="Schwinn K."/>
            <person name="Catanach A."/>
            <person name="Fullerton C."/>
            <person name="Li D."/>
            <person name="Meiyalaghan S."/>
            <person name="Nieuwenhuizen N."/>
            <person name="Read N."/>
            <person name="Prakash R."/>
            <person name="Hunter D."/>
            <person name="Zhang H."/>
            <person name="Mckenzie M."/>
            <person name="Knabel M."/>
            <person name="Harris A."/>
            <person name="Allan A."/>
            <person name="Chen A."/>
            <person name="Janssen B."/>
            <person name="Plunkett B."/>
            <person name="Dwamena C."/>
            <person name="Voogd C."/>
            <person name="Leif D."/>
            <person name="Lafferty D."/>
            <person name="Souleyre E."/>
            <person name="Varkonyi-Gasic E."/>
            <person name="Gambi F."/>
            <person name="Hanley J."/>
            <person name="Yao J.-L."/>
            <person name="Cheung J."/>
            <person name="David K."/>
            <person name="Warren B."/>
            <person name="Marsh K."/>
            <person name="Snowden K."/>
            <person name="Lin-Wang K."/>
            <person name="Brian L."/>
            <person name="Martinez-Sanchez M."/>
            <person name="Wang M."/>
            <person name="Ileperuma N."/>
            <person name="Macnee N."/>
            <person name="Campin R."/>
            <person name="Mcatee P."/>
            <person name="Drummond R."/>
            <person name="Espley R."/>
            <person name="Ireland H."/>
            <person name="Wu R."/>
            <person name="Atkinson R."/>
            <person name="Karunairetnam S."/>
            <person name="Bulley S."/>
            <person name="Chunkath S."/>
            <person name="Hanley Z."/>
            <person name="Storey R."/>
            <person name="Thrimawithana A."/>
            <person name="Thomson S."/>
            <person name="David C."/>
            <person name="Testolin R."/>
        </authorList>
    </citation>
    <scope>NUCLEOTIDE SEQUENCE [LARGE SCALE GENOMIC DNA]</scope>
    <source>
        <strain evidence="5">cv. Red5</strain>
        <tissue evidence="4">Young leaf</tissue>
    </source>
</reference>
<dbReference type="GO" id="GO:0008168">
    <property type="term" value="F:methyltransferase activity"/>
    <property type="evidence" value="ECO:0007669"/>
    <property type="project" value="UniProtKB-KW"/>
</dbReference>
<comment type="caution">
    <text evidence="4">The sequence shown here is derived from an EMBL/GenBank/DDBJ whole genome shotgun (WGS) entry which is preliminary data.</text>
</comment>
<dbReference type="InterPro" id="IPR027450">
    <property type="entry name" value="AlkB-like"/>
</dbReference>
<organism evidence="4 5">
    <name type="scientific">Actinidia chinensis var. chinensis</name>
    <name type="common">Chinese soft-hair kiwi</name>
    <dbReference type="NCBI Taxonomy" id="1590841"/>
    <lineage>
        <taxon>Eukaryota</taxon>
        <taxon>Viridiplantae</taxon>
        <taxon>Streptophyta</taxon>
        <taxon>Embryophyta</taxon>
        <taxon>Tracheophyta</taxon>
        <taxon>Spermatophyta</taxon>
        <taxon>Magnoliopsida</taxon>
        <taxon>eudicotyledons</taxon>
        <taxon>Gunneridae</taxon>
        <taxon>Pentapetalae</taxon>
        <taxon>asterids</taxon>
        <taxon>Ericales</taxon>
        <taxon>Actinidiaceae</taxon>
        <taxon>Actinidia</taxon>
    </lineage>
</organism>
<keyword evidence="5" id="KW-1185">Reference proteome</keyword>
<dbReference type="InterPro" id="IPR005123">
    <property type="entry name" value="Oxoglu/Fe-dep_dioxygenase_dom"/>
</dbReference>
<dbReference type="STRING" id="1590841.A0A2R6R1D2"/>
<dbReference type="OMA" id="FVHYENV"/>
<keyword evidence="4" id="KW-0808">Transferase</keyword>
<gene>
    <name evidence="4" type="ORF">CEY00_Acc10991</name>
</gene>
<dbReference type="Pfam" id="PF13532">
    <property type="entry name" value="2OG-FeII_Oxy_2"/>
    <property type="match status" value="1"/>
</dbReference>
<evidence type="ECO:0000313" key="5">
    <source>
        <dbReference type="Proteomes" id="UP000241394"/>
    </source>
</evidence>
<dbReference type="Proteomes" id="UP000241394">
    <property type="component" value="Chromosome LG10"/>
</dbReference>
<evidence type="ECO:0000256" key="2">
    <source>
        <dbReference type="SAM" id="MobiDB-lite"/>
    </source>
</evidence>
<dbReference type="GO" id="GO:0032451">
    <property type="term" value="F:demethylase activity"/>
    <property type="evidence" value="ECO:0007669"/>
    <property type="project" value="InterPro"/>
</dbReference>
<keyword evidence="4" id="KW-0489">Methyltransferase</keyword>
<protein>
    <submittedName>
        <fullName evidence="4">RNA demethylase</fullName>
    </submittedName>
</protein>
<proteinExistence type="inferred from homology"/>
<dbReference type="EMBL" id="NKQK01000010">
    <property type="protein sequence ID" value="PSS19049.1"/>
    <property type="molecule type" value="Genomic_DNA"/>
</dbReference>
<dbReference type="PROSITE" id="PS51471">
    <property type="entry name" value="FE2OG_OXY"/>
    <property type="match status" value="1"/>
</dbReference>
<evidence type="ECO:0000256" key="1">
    <source>
        <dbReference type="ARBA" id="ARBA00007879"/>
    </source>
</evidence>
<feature type="region of interest" description="Disordered" evidence="2">
    <location>
        <begin position="58"/>
        <end position="127"/>
    </location>
</feature>
<accession>A0A2R6R1D2</accession>
<dbReference type="PANTHER" id="PTHR31447">
    <property type="entry name" value="HYDROXYPROLINE-RICH GLYCOPROTEIN FAMILY PROTEIN-RELATED"/>
    <property type="match status" value="1"/>
</dbReference>
<dbReference type="GO" id="GO:0006402">
    <property type="term" value="P:mRNA catabolic process"/>
    <property type="evidence" value="ECO:0007669"/>
    <property type="project" value="InterPro"/>
</dbReference>
<evidence type="ECO:0000259" key="3">
    <source>
        <dbReference type="PROSITE" id="PS51471"/>
    </source>
</evidence>
<dbReference type="Gramene" id="PSS19049">
    <property type="protein sequence ID" value="PSS19049"/>
    <property type="gene ID" value="CEY00_Acc10991"/>
</dbReference>
<reference evidence="5" key="2">
    <citation type="journal article" date="2018" name="BMC Genomics">
        <title>A manually annotated Actinidia chinensis var. chinensis (kiwifruit) genome highlights the challenges associated with draft genomes and gene prediction in plants.</title>
        <authorList>
            <person name="Pilkington S.M."/>
            <person name="Crowhurst R."/>
            <person name="Hilario E."/>
            <person name="Nardozza S."/>
            <person name="Fraser L."/>
            <person name="Peng Y."/>
            <person name="Gunaseelan K."/>
            <person name="Simpson R."/>
            <person name="Tahir J."/>
            <person name="Deroles S.C."/>
            <person name="Templeton K."/>
            <person name="Luo Z."/>
            <person name="Davy M."/>
            <person name="Cheng C."/>
            <person name="McNeilage M."/>
            <person name="Scaglione D."/>
            <person name="Liu Y."/>
            <person name="Zhang Q."/>
            <person name="Datson P."/>
            <person name="De Silva N."/>
            <person name="Gardiner S.E."/>
            <person name="Bassett H."/>
            <person name="Chagne D."/>
            <person name="McCallum J."/>
            <person name="Dzierzon H."/>
            <person name="Deng C."/>
            <person name="Wang Y.Y."/>
            <person name="Barron L."/>
            <person name="Manako K."/>
            <person name="Bowen J."/>
            <person name="Foster T.M."/>
            <person name="Erridge Z.A."/>
            <person name="Tiffin H."/>
            <person name="Waite C.N."/>
            <person name="Davies K.M."/>
            <person name="Grierson E.P."/>
            <person name="Laing W.A."/>
            <person name="Kirk R."/>
            <person name="Chen X."/>
            <person name="Wood M."/>
            <person name="Montefiori M."/>
            <person name="Brummell D.A."/>
            <person name="Schwinn K.E."/>
            <person name="Catanach A."/>
            <person name="Fullerton C."/>
            <person name="Li D."/>
            <person name="Meiyalaghan S."/>
            <person name="Nieuwenhuizen N."/>
            <person name="Read N."/>
            <person name="Prakash R."/>
            <person name="Hunter D."/>
            <person name="Zhang H."/>
            <person name="McKenzie M."/>
            <person name="Knabel M."/>
            <person name="Harris A."/>
            <person name="Allan A.C."/>
            <person name="Gleave A."/>
            <person name="Chen A."/>
            <person name="Janssen B.J."/>
            <person name="Plunkett B."/>
            <person name="Ampomah-Dwamena C."/>
            <person name="Voogd C."/>
            <person name="Leif D."/>
            <person name="Lafferty D."/>
            <person name="Souleyre E.J.F."/>
            <person name="Varkonyi-Gasic E."/>
            <person name="Gambi F."/>
            <person name="Hanley J."/>
            <person name="Yao J.L."/>
            <person name="Cheung J."/>
            <person name="David K.M."/>
            <person name="Warren B."/>
            <person name="Marsh K."/>
            <person name="Snowden K.C."/>
            <person name="Lin-Wang K."/>
            <person name="Brian L."/>
            <person name="Martinez-Sanchez M."/>
            <person name="Wang M."/>
            <person name="Ileperuma N."/>
            <person name="Macnee N."/>
            <person name="Campin R."/>
            <person name="McAtee P."/>
            <person name="Drummond R.S.M."/>
            <person name="Espley R.V."/>
            <person name="Ireland H.S."/>
            <person name="Wu R."/>
            <person name="Atkinson R.G."/>
            <person name="Karunairetnam S."/>
            <person name="Bulley S."/>
            <person name="Chunkath S."/>
            <person name="Hanley Z."/>
            <person name="Storey R."/>
            <person name="Thrimawithana A.H."/>
            <person name="Thomson S."/>
            <person name="David C."/>
            <person name="Testolin R."/>
            <person name="Huang H."/>
            <person name="Hellens R.P."/>
            <person name="Schaffer R.J."/>
        </authorList>
    </citation>
    <scope>NUCLEOTIDE SEQUENCE [LARGE SCALE GENOMIC DNA]</scope>
    <source>
        <strain evidence="5">cv. Red5</strain>
    </source>
</reference>
<dbReference type="GO" id="GO:0032259">
    <property type="term" value="P:methylation"/>
    <property type="evidence" value="ECO:0007669"/>
    <property type="project" value="UniProtKB-KW"/>
</dbReference>
<feature type="compositionally biased region" description="Polar residues" evidence="2">
    <location>
        <begin position="74"/>
        <end position="89"/>
    </location>
</feature>